<accession>A0AAD5TPB9</accession>
<evidence type="ECO:0000259" key="2">
    <source>
        <dbReference type="Pfam" id="PF00754"/>
    </source>
</evidence>
<keyword evidence="4" id="KW-1185">Reference proteome</keyword>
<evidence type="ECO:0000313" key="4">
    <source>
        <dbReference type="Proteomes" id="UP001212152"/>
    </source>
</evidence>
<keyword evidence="3" id="KW-0346">Stress response</keyword>
<evidence type="ECO:0000256" key="1">
    <source>
        <dbReference type="SAM" id="MobiDB-lite"/>
    </source>
</evidence>
<proteinExistence type="predicted"/>
<dbReference type="GO" id="GO:0042073">
    <property type="term" value="P:intraciliary transport"/>
    <property type="evidence" value="ECO:0007669"/>
    <property type="project" value="InterPro"/>
</dbReference>
<feature type="domain" description="F5/8 type C" evidence="2">
    <location>
        <begin position="20"/>
        <end position="133"/>
    </location>
</feature>
<dbReference type="InterPro" id="IPR000421">
    <property type="entry name" value="FA58C"/>
</dbReference>
<sequence length="166" mass="17516">MPPAHENRALASAGARVAMTTSSDARHPVENIIDGNTKTFWMTTGLYPQELVVSLPAPVAVTKIILTSTKVAHWTADVSAHEKPHHFERLATQDVEDSDQGLQITTLSLPKADNLARHVRLSATKGHGPFASVHKVAVYGNEPGMMVPTPPPPTAASGGGPPVPAV</sequence>
<dbReference type="EMBL" id="JADGJQ010000029">
    <property type="protein sequence ID" value="KAJ3178015.1"/>
    <property type="molecule type" value="Genomic_DNA"/>
</dbReference>
<dbReference type="PANTHER" id="PTHR33906">
    <property type="entry name" value="INTRAFLAGELLAR TRANSPORT PROTEIN 25 HOMOLOG"/>
    <property type="match status" value="1"/>
</dbReference>
<dbReference type="Pfam" id="PF00754">
    <property type="entry name" value="F5_F8_type_C"/>
    <property type="match status" value="1"/>
</dbReference>
<name>A0AAD5TPB9_9FUNG</name>
<feature type="region of interest" description="Disordered" evidence="1">
    <location>
        <begin position="1"/>
        <end position="22"/>
    </location>
</feature>
<dbReference type="Gene3D" id="2.60.120.260">
    <property type="entry name" value="Galactose-binding domain-like"/>
    <property type="match status" value="1"/>
</dbReference>
<evidence type="ECO:0000313" key="3">
    <source>
        <dbReference type="EMBL" id="KAJ3178015.1"/>
    </source>
</evidence>
<dbReference type="GO" id="GO:0030992">
    <property type="term" value="C:intraciliary transport particle B"/>
    <property type="evidence" value="ECO:0007669"/>
    <property type="project" value="InterPro"/>
</dbReference>
<dbReference type="PANTHER" id="PTHR33906:SF1">
    <property type="entry name" value="INTRAFLAGELLAR TRANSPORT PROTEIN 25 HOMOLOG"/>
    <property type="match status" value="1"/>
</dbReference>
<dbReference type="SUPFAM" id="SSF49785">
    <property type="entry name" value="Galactose-binding domain-like"/>
    <property type="match status" value="1"/>
</dbReference>
<dbReference type="InterPro" id="IPR033558">
    <property type="entry name" value="IFT25"/>
</dbReference>
<reference evidence="3" key="1">
    <citation type="submission" date="2020-05" db="EMBL/GenBank/DDBJ databases">
        <title>Phylogenomic resolution of chytrid fungi.</title>
        <authorList>
            <person name="Stajich J.E."/>
            <person name="Amses K."/>
            <person name="Simmons R."/>
            <person name="Seto K."/>
            <person name="Myers J."/>
            <person name="Bonds A."/>
            <person name="Quandt C.A."/>
            <person name="Barry K."/>
            <person name="Liu P."/>
            <person name="Grigoriev I."/>
            <person name="Longcore J.E."/>
            <person name="James T.Y."/>
        </authorList>
    </citation>
    <scope>NUCLEOTIDE SEQUENCE</scope>
    <source>
        <strain evidence="3">JEL0379</strain>
    </source>
</reference>
<gene>
    <name evidence="3" type="primary">HSPB11_1</name>
    <name evidence="3" type="ORF">HDU87_003792</name>
</gene>
<dbReference type="GO" id="GO:0005929">
    <property type="term" value="C:cilium"/>
    <property type="evidence" value="ECO:0007669"/>
    <property type="project" value="TreeGrafter"/>
</dbReference>
<dbReference type="Proteomes" id="UP001212152">
    <property type="component" value="Unassembled WGS sequence"/>
</dbReference>
<dbReference type="AlphaFoldDB" id="A0AAD5TPB9"/>
<comment type="caution">
    <text evidence="3">The sequence shown here is derived from an EMBL/GenBank/DDBJ whole genome shotgun (WGS) entry which is preliminary data.</text>
</comment>
<dbReference type="InterPro" id="IPR008979">
    <property type="entry name" value="Galactose-bd-like_sf"/>
</dbReference>
<protein>
    <submittedName>
        <fullName evidence="3">Heat shock protein beta-11</fullName>
    </submittedName>
</protein>
<organism evidence="3 4">
    <name type="scientific">Geranomyces variabilis</name>
    <dbReference type="NCBI Taxonomy" id="109894"/>
    <lineage>
        <taxon>Eukaryota</taxon>
        <taxon>Fungi</taxon>
        <taxon>Fungi incertae sedis</taxon>
        <taxon>Chytridiomycota</taxon>
        <taxon>Chytridiomycota incertae sedis</taxon>
        <taxon>Chytridiomycetes</taxon>
        <taxon>Spizellomycetales</taxon>
        <taxon>Powellomycetaceae</taxon>
        <taxon>Geranomyces</taxon>
    </lineage>
</organism>